<gene>
    <name evidence="2" type="ORF">PMA3_02995</name>
</gene>
<evidence type="ECO:0000313" key="3">
    <source>
        <dbReference type="Proteomes" id="UP000078354"/>
    </source>
</evidence>
<proteinExistence type="predicted"/>
<dbReference type="Gene3D" id="2.60.40.2870">
    <property type="match status" value="1"/>
</dbReference>
<dbReference type="InterPro" id="IPR032624">
    <property type="entry name" value="DUF4879"/>
</dbReference>
<evidence type="ECO:0008006" key="4">
    <source>
        <dbReference type="Google" id="ProtNLM"/>
    </source>
</evidence>
<dbReference type="EMBL" id="CP014870">
    <property type="protein sequence ID" value="ANJ54180.1"/>
    <property type="molecule type" value="Genomic_DNA"/>
</dbReference>
<organism evidence="2 3">
    <name type="scientific">Pseudomonas silesiensis</name>
    <dbReference type="NCBI Taxonomy" id="1853130"/>
    <lineage>
        <taxon>Bacteria</taxon>
        <taxon>Pseudomonadati</taxon>
        <taxon>Pseudomonadota</taxon>
        <taxon>Gammaproteobacteria</taxon>
        <taxon>Pseudomonadales</taxon>
        <taxon>Pseudomonadaceae</taxon>
        <taxon>Pseudomonas</taxon>
    </lineage>
</organism>
<accession>A0A191YMR8</accession>
<sequence>MYCMKKERVTGFGLLMALFAGAPIASAASAPPLSQVKVLKVESPGCGFESIAQGQEQTRCDHSGENIRVYVLEVGYGRGAHVGLDGFEVNGTRTPICAFDNGNLTECTVGKKTVGYLYVFDLAGKQEGTFTFSNTSINAPSNTLSTQLYIK</sequence>
<dbReference type="AlphaFoldDB" id="A0A191YMR8"/>
<keyword evidence="1" id="KW-0732">Signal</keyword>
<keyword evidence="3" id="KW-1185">Reference proteome</keyword>
<dbReference type="Pfam" id="PF16219">
    <property type="entry name" value="DUF4879"/>
    <property type="match status" value="1"/>
</dbReference>
<evidence type="ECO:0000256" key="1">
    <source>
        <dbReference type="SAM" id="SignalP"/>
    </source>
</evidence>
<name>A0A191YMR8_9PSED</name>
<dbReference type="KEGG" id="psil:PMA3_02995"/>
<evidence type="ECO:0000313" key="2">
    <source>
        <dbReference type="EMBL" id="ANJ54180.1"/>
    </source>
</evidence>
<reference evidence="2 3" key="1">
    <citation type="journal article" date="2018" name="Syst. Appl. Microbiol.">
        <title>Pseudomonas silesiensis sp. nov. strain A3T isolated from a biological pesticide sewage treatment plant and analysis of the complete genome sequence.</title>
        <authorList>
            <person name="Kaminski M.A."/>
            <person name="Furmanczyk E.M."/>
            <person name="Sobczak A."/>
            <person name="Dziembowski A."/>
            <person name="Lipinski L."/>
        </authorList>
    </citation>
    <scope>NUCLEOTIDE SEQUENCE [LARGE SCALE GENOMIC DNA]</scope>
    <source>
        <strain evidence="2 3">A3</strain>
    </source>
</reference>
<protein>
    <recommendedName>
        <fullName evidence="4">DUF4879 domain-containing protein</fullName>
    </recommendedName>
</protein>
<feature type="signal peptide" evidence="1">
    <location>
        <begin position="1"/>
        <end position="27"/>
    </location>
</feature>
<dbReference type="STRING" id="1853130.PMA3_02995"/>
<dbReference type="Proteomes" id="UP000078354">
    <property type="component" value="Chromosome"/>
</dbReference>
<feature type="chain" id="PRO_5008249711" description="DUF4879 domain-containing protein" evidence="1">
    <location>
        <begin position="28"/>
        <end position="151"/>
    </location>
</feature>